<reference evidence="2 3" key="1">
    <citation type="submission" date="2020-04" db="EMBL/GenBank/DDBJ databases">
        <authorList>
            <person name="Yin C."/>
        </authorList>
    </citation>
    <scope>NUCLEOTIDE SEQUENCE [LARGE SCALE GENOMIC DNA]</scope>
    <source>
        <strain evidence="2 3">Ae27</strain>
    </source>
</reference>
<dbReference type="RefSeq" id="WP_168873442.1">
    <property type="nucleotide sequence ID" value="NZ_JABAIA010000003.1"/>
</dbReference>
<dbReference type="Proteomes" id="UP000570474">
    <property type="component" value="Unassembled WGS sequence"/>
</dbReference>
<evidence type="ECO:0000313" key="3">
    <source>
        <dbReference type="Proteomes" id="UP000570474"/>
    </source>
</evidence>
<keyword evidence="1" id="KW-0812">Transmembrane</keyword>
<dbReference type="EMBL" id="JABAIA010000003">
    <property type="protein sequence ID" value="NLR67482.1"/>
    <property type="molecule type" value="Genomic_DNA"/>
</dbReference>
<dbReference type="AlphaFoldDB" id="A0A847RWT0"/>
<keyword evidence="1" id="KW-0472">Membrane</keyword>
<protein>
    <submittedName>
        <fullName evidence="2">Uncharacterized protein</fullName>
    </submittedName>
</protein>
<feature type="transmembrane region" description="Helical" evidence="1">
    <location>
        <begin position="52"/>
        <end position="72"/>
    </location>
</feature>
<gene>
    <name evidence="2" type="ORF">HGH92_24470</name>
</gene>
<name>A0A847RWT0_9BACT</name>
<accession>A0A847RWT0</accession>
<feature type="transmembrane region" description="Helical" evidence="1">
    <location>
        <begin position="27"/>
        <end position="46"/>
    </location>
</feature>
<keyword evidence="1" id="KW-1133">Transmembrane helix</keyword>
<sequence length="268" mass="30051">MTRQEVQLTDTDIQLLQSLGRVKGRRLRLLLFFTFVTLVFGLLLFIPSDATGFRIGVGLIFLLMFSLCYFMWRGVWLMRRRSRHSINNGRKGIVEMELKALQANGRGGVDYVADNGEVYRVAVPLPGVSVLGRQLSSWYPGVIERAAGMAGERVQLHISVTGVLLQVIYPEALAVKAPAVLTETDKRLVSQYHNRDKVIVIGKITEVLFPLQRGKAAHETYIRLGDTLYLLKPLRQTEHPVNPGLEVHLHILPGRNGEADQLLYLLGA</sequence>
<keyword evidence="3" id="KW-1185">Reference proteome</keyword>
<organism evidence="2 3">
    <name type="scientific">Chitinophaga varians</name>
    <dbReference type="NCBI Taxonomy" id="2202339"/>
    <lineage>
        <taxon>Bacteria</taxon>
        <taxon>Pseudomonadati</taxon>
        <taxon>Bacteroidota</taxon>
        <taxon>Chitinophagia</taxon>
        <taxon>Chitinophagales</taxon>
        <taxon>Chitinophagaceae</taxon>
        <taxon>Chitinophaga</taxon>
    </lineage>
</organism>
<evidence type="ECO:0000256" key="1">
    <source>
        <dbReference type="SAM" id="Phobius"/>
    </source>
</evidence>
<comment type="caution">
    <text evidence="2">The sequence shown here is derived from an EMBL/GenBank/DDBJ whole genome shotgun (WGS) entry which is preliminary data.</text>
</comment>
<evidence type="ECO:0000313" key="2">
    <source>
        <dbReference type="EMBL" id="NLR67482.1"/>
    </source>
</evidence>
<proteinExistence type="predicted"/>